<evidence type="ECO:0000259" key="1">
    <source>
        <dbReference type="Pfam" id="PF03732"/>
    </source>
</evidence>
<dbReference type="Pfam" id="PF03732">
    <property type="entry name" value="Retrotrans_gag"/>
    <property type="match status" value="1"/>
</dbReference>
<evidence type="ECO:0000313" key="3">
    <source>
        <dbReference type="Proteomes" id="UP000219338"/>
    </source>
</evidence>
<keyword evidence="3" id="KW-1185">Reference proteome</keyword>
<gene>
    <name evidence="2" type="ORF">ARMOST_07002</name>
</gene>
<evidence type="ECO:0000313" key="2">
    <source>
        <dbReference type="EMBL" id="SJL03645.1"/>
    </source>
</evidence>
<protein>
    <recommendedName>
        <fullName evidence="1">Retrotransposon gag domain-containing protein</fullName>
    </recommendedName>
</protein>
<dbReference type="InterPro" id="IPR005162">
    <property type="entry name" value="Retrotrans_gag_dom"/>
</dbReference>
<name>A0A284R4M3_ARMOS</name>
<dbReference type="AlphaFoldDB" id="A0A284R4M3"/>
<sequence length="201" mass="23146">MDASKVNYAISFLSSTALDWFEPDILRPNPQNPPAWQYSYATVLDELQTNFGPFDTIEDAEDALENLWMHDGDQIMKYIVQFNQYASQVGYGNNSLCHAFYHRLCTHIKDDMAHHGKPNNLWDMRLLAQELDARYWTQRTEISWKNHDMIFPDSYPSSSPHSMASTSNLLSSIATLNPPGFNFSEPFSFIPKPYANNRVIL</sequence>
<reference evidence="3" key="1">
    <citation type="journal article" date="2017" name="Nat. Ecol. Evol.">
        <title>Genome expansion and lineage-specific genetic innovations in the forest pathogenic fungi Armillaria.</title>
        <authorList>
            <person name="Sipos G."/>
            <person name="Prasanna A.N."/>
            <person name="Walter M.C."/>
            <person name="O'Connor E."/>
            <person name="Balint B."/>
            <person name="Krizsan K."/>
            <person name="Kiss B."/>
            <person name="Hess J."/>
            <person name="Varga T."/>
            <person name="Slot J."/>
            <person name="Riley R."/>
            <person name="Boka B."/>
            <person name="Rigling D."/>
            <person name="Barry K."/>
            <person name="Lee J."/>
            <person name="Mihaltcheva S."/>
            <person name="LaButti K."/>
            <person name="Lipzen A."/>
            <person name="Waldron R."/>
            <person name="Moloney N.M."/>
            <person name="Sperisen C."/>
            <person name="Kredics L."/>
            <person name="Vagvoelgyi C."/>
            <person name="Patrignani A."/>
            <person name="Fitzpatrick D."/>
            <person name="Nagy I."/>
            <person name="Doyle S."/>
            <person name="Anderson J.B."/>
            <person name="Grigoriev I.V."/>
            <person name="Gueldener U."/>
            <person name="Muensterkoetter M."/>
            <person name="Nagy L.G."/>
        </authorList>
    </citation>
    <scope>NUCLEOTIDE SEQUENCE [LARGE SCALE GENOMIC DNA]</scope>
    <source>
        <strain evidence="3">C18/9</strain>
    </source>
</reference>
<organism evidence="2 3">
    <name type="scientific">Armillaria ostoyae</name>
    <name type="common">Armillaria root rot fungus</name>
    <dbReference type="NCBI Taxonomy" id="47428"/>
    <lineage>
        <taxon>Eukaryota</taxon>
        <taxon>Fungi</taxon>
        <taxon>Dikarya</taxon>
        <taxon>Basidiomycota</taxon>
        <taxon>Agaricomycotina</taxon>
        <taxon>Agaricomycetes</taxon>
        <taxon>Agaricomycetidae</taxon>
        <taxon>Agaricales</taxon>
        <taxon>Marasmiineae</taxon>
        <taxon>Physalacriaceae</taxon>
        <taxon>Armillaria</taxon>
    </lineage>
</organism>
<proteinExistence type="predicted"/>
<accession>A0A284R4M3</accession>
<feature type="domain" description="Retrotransposon gag" evidence="1">
    <location>
        <begin position="8"/>
        <end position="102"/>
    </location>
</feature>
<dbReference type="OrthoDB" id="5552562at2759"/>
<dbReference type="EMBL" id="FUEG01000004">
    <property type="protein sequence ID" value="SJL03645.1"/>
    <property type="molecule type" value="Genomic_DNA"/>
</dbReference>
<dbReference type="Proteomes" id="UP000219338">
    <property type="component" value="Unassembled WGS sequence"/>
</dbReference>